<keyword evidence="7" id="KW-1185">Reference proteome</keyword>
<sequence length="552" mass="61956">MNSQIKRALLVLIVLLNSITLGCDKSDDENADFQLEITWDTCSLYYGANDGRAECAAVQMPLFYDRDDERTIPVYVKRLRAPEQTTGQLWLLHGGPGASGVEDFGHWMDELSTLTSGLDIYTLDHRGVGQSDRLGCPEQEDPSSEWGTTVSDNEIAACIEYMNNHWGDALNGFTTTAAARDVGELINHLKTEGQQIYIWGGSYGSYLAHRYMQQFPAQADGVILEGIAPADSSFADYDYYFNLNAQKLLDHCGRDDRCSSKLGADPWQVVADLLDLFEAGHCQELNLNRSQLKVVLAGMLFYEGIRELIPALVYRLRRCNQNDQEVYEHLYEMMYGQGGVWGYGPPASSTLLGYHIALSELWDNDDPPSLAEVQARFEAAYIALGTSVRFGKIYDLWPLYQRDTYDDTFAYYDGPLLMLQGGYDPATPIEKAAIVQSIFHQDNQTFVLFPYAAHNINSGTPVYGGGLDCGYQIFLDFLVNPGQELDLNCMEQLKPIDFDGDPNWAYYLMGTTDVWGDGDTRATEKDTDRSPEPSRESLNINSHRFIPHPLTF</sequence>
<dbReference type="PROSITE" id="PS51257">
    <property type="entry name" value="PROKAR_LIPOPROTEIN"/>
    <property type="match status" value="1"/>
</dbReference>
<comment type="caution">
    <text evidence="6">The sequence shown here is derived from an EMBL/GenBank/DDBJ whole genome shotgun (WGS) entry which is preliminary data.</text>
</comment>
<dbReference type="InterPro" id="IPR051601">
    <property type="entry name" value="Serine_prot/Carboxylest_S33"/>
</dbReference>
<keyword evidence="4" id="KW-0732">Signal</keyword>
<feature type="domain" description="AB hydrolase-1" evidence="5">
    <location>
        <begin position="91"/>
        <end position="234"/>
    </location>
</feature>
<evidence type="ECO:0000256" key="4">
    <source>
        <dbReference type="SAM" id="SignalP"/>
    </source>
</evidence>
<accession>A0ABV6YWU5</accession>
<dbReference type="SUPFAM" id="SSF53474">
    <property type="entry name" value="alpha/beta-Hydrolases"/>
    <property type="match status" value="1"/>
</dbReference>
<dbReference type="PANTHER" id="PTHR43248:SF25">
    <property type="entry name" value="AB HYDROLASE-1 DOMAIN-CONTAINING PROTEIN-RELATED"/>
    <property type="match status" value="1"/>
</dbReference>
<dbReference type="InterPro" id="IPR029058">
    <property type="entry name" value="AB_hydrolase_fold"/>
</dbReference>
<dbReference type="InterPro" id="IPR002410">
    <property type="entry name" value="Peptidase_S33"/>
</dbReference>
<dbReference type="GO" id="GO:0016787">
    <property type="term" value="F:hydrolase activity"/>
    <property type="evidence" value="ECO:0007669"/>
    <property type="project" value="UniProtKB-KW"/>
</dbReference>
<feature type="region of interest" description="Disordered" evidence="3">
    <location>
        <begin position="518"/>
        <end position="539"/>
    </location>
</feature>
<evidence type="ECO:0000256" key="3">
    <source>
        <dbReference type="SAM" id="MobiDB-lite"/>
    </source>
</evidence>
<proteinExistence type="inferred from homology"/>
<dbReference type="Proteomes" id="UP001594351">
    <property type="component" value="Unassembled WGS sequence"/>
</dbReference>
<evidence type="ECO:0000313" key="7">
    <source>
        <dbReference type="Proteomes" id="UP001594351"/>
    </source>
</evidence>
<evidence type="ECO:0000256" key="2">
    <source>
        <dbReference type="ARBA" id="ARBA00022801"/>
    </source>
</evidence>
<feature type="signal peptide" evidence="4">
    <location>
        <begin position="1"/>
        <end position="22"/>
    </location>
</feature>
<keyword evidence="2 6" id="KW-0378">Hydrolase</keyword>
<dbReference type="InterPro" id="IPR000073">
    <property type="entry name" value="AB_hydrolase_1"/>
</dbReference>
<dbReference type="Gene3D" id="3.40.50.1820">
    <property type="entry name" value="alpha/beta hydrolase"/>
    <property type="match status" value="1"/>
</dbReference>
<protein>
    <submittedName>
        <fullName evidence="6">Alpha/beta hydrolase</fullName>
    </submittedName>
</protein>
<evidence type="ECO:0000256" key="1">
    <source>
        <dbReference type="ARBA" id="ARBA00010088"/>
    </source>
</evidence>
<feature type="chain" id="PRO_5047106028" evidence="4">
    <location>
        <begin position="23"/>
        <end position="552"/>
    </location>
</feature>
<evidence type="ECO:0000313" key="6">
    <source>
        <dbReference type="EMBL" id="MFC1850528.1"/>
    </source>
</evidence>
<dbReference type="PRINTS" id="PR00793">
    <property type="entry name" value="PROAMNOPTASE"/>
</dbReference>
<name>A0ABV6YWU5_UNCC1</name>
<dbReference type="EMBL" id="JBHPBY010000105">
    <property type="protein sequence ID" value="MFC1850528.1"/>
    <property type="molecule type" value="Genomic_DNA"/>
</dbReference>
<comment type="similarity">
    <text evidence="1">Belongs to the peptidase S33 family.</text>
</comment>
<organism evidence="6 7">
    <name type="scientific">candidate division CSSED10-310 bacterium</name>
    <dbReference type="NCBI Taxonomy" id="2855610"/>
    <lineage>
        <taxon>Bacteria</taxon>
        <taxon>Bacteria division CSSED10-310</taxon>
    </lineage>
</organism>
<evidence type="ECO:0000259" key="5">
    <source>
        <dbReference type="Pfam" id="PF00561"/>
    </source>
</evidence>
<dbReference type="PANTHER" id="PTHR43248">
    <property type="entry name" value="2-SUCCINYL-6-HYDROXY-2,4-CYCLOHEXADIENE-1-CARBOXYLATE SYNTHASE"/>
    <property type="match status" value="1"/>
</dbReference>
<reference evidence="6 7" key="1">
    <citation type="submission" date="2024-09" db="EMBL/GenBank/DDBJ databases">
        <title>Laminarin stimulates single cell rates of sulfate reduction while oxygen inhibits transcriptomic activity in coastal marine sediment.</title>
        <authorList>
            <person name="Lindsay M."/>
            <person name="Orcutt B."/>
            <person name="Emerson D."/>
            <person name="Stepanauskas R."/>
            <person name="D'Angelo T."/>
        </authorList>
    </citation>
    <scope>NUCLEOTIDE SEQUENCE [LARGE SCALE GENOMIC DNA]</scope>
    <source>
        <strain evidence="6">SAG AM-311-K15</strain>
    </source>
</reference>
<feature type="compositionally biased region" description="Basic and acidic residues" evidence="3">
    <location>
        <begin position="518"/>
        <end position="535"/>
    </location>
</feature>
<dbReference type="Pfam" id="PF00561">
    <property type="entry name" value="Abhydrolase_1"/>
    <property type="match status" value="1"/>
</dbReference>
<gene>
    <name evidence="6" type="ORF">ACFL27_10085</name>
</gene>